<organism evidence="3 4">
    <name type="scientific">Corynebacterium breve</name>
    <dbReference type="NCBI Taxonomy" id="3049799"/>
    <lineage>
        <taxon>Bacteria</taxon>
        <taxon>Bacillati</taxon>
        <taxon>Actinomycetota</taxon>
        <taxon>Actinomycetes</taxon>
        <taxon>Mycobacteriales</taxon>
        <taxon>Corynebacteriaceae</taxon>
        <taxon>Corynebacterium</taxon>
    </lineage>
</organism>
<keyword evidence="1" id="KW-1133">Transmembrane helix</keyword>
<evidence type="ECO:0000313" key="3">
    <source>
        <dbReference type="EMBL" id="WIM67274.1"/>
    </source>
</evidence>
<sequence length="243" mass="26542">MSKKVQNPNQSSSAGFIWAIVAVVVIAAVVIGIFVYNSRSEKAEALAENMTPVEGVAMEYNKEEGTIHLIAEDGAEDLPSGSVFEDFSCVYCAELSQATDADMLEKIQEGKLQAEIRPLNFLDRGSEGNSTKILAAALAIADSGDAEAYWNFRDTMMAQQAEVYNKWSNEEFADLAKNFGVESKTVDAIINGDYLEEAKSVGQVNYDFLDRETGSVSSPRVLVDGEDLEGEKMQNWVNETALP</sequence>
<dbReference type="CDD" id="cd02972">
    <property type="entry name" value="DsbA_family"/>
    <property type="match status" value="1"/>
</dbReference>
<evidence type="ECO:0000259" key="2">
    <source>
        <dbReference type="Pfam" id="PF13462"/>
    </source>
</evidence>
<gene>
    <name evidence="3" type="ORF">QP027_09160</name>
</gene>
<protein>
    <submittedName>
        <fullName evidence="3">Thioredoxin domain-containing protein</fullName>
    </submittedName>
</protein>
<evidence type="ECO:0000313" key="4">
    <source>
        <dbReference type="Proteomes" id="UP001225598"/>
    </source>
</evidence>
<evidence type="ECO:0000256" key="1">
    <source>
        <dbReference type="SAM" id="Phobius"/>
    </source>
</evidence>
<keyword evidence="1" id="KW-0472">Membrane</keyword>
<feature type="transmembrane region" description="Helical" evidence="1">
    <location>
        <begin position="15"/>
        <end position="36"/>
    </location>
</feature>
<dbReference type="EMBL" id="CP126969">
    <property type="protein sequence ID" value="WIM67274.1"/>
    <property type="molecule type" value="Genomic_DNA"/>
</dbReference>
<reference evidence="3 4" key="1">
    <citation type="submission" date="2023-05" db="EMBL/GenBank/DDBJ databases">
        <title>Corynebacterium suedekumii sp. nov. and Corynebacterium breve sp. nov. isolated from raw cow's milk.</title>
        <authorList>
            <person name="Baer M.K."/>
            <person name="Mehl L."/>
            <person name="Hellmuth R."/>
            <person name="Marke G."/>
            <person name="Lipski A."/>
        </authorList>
    </citation>
    <scope>NUCLEOTIDE SEQUENCE [LARGE SCALE GENOMIC DNA]</scope>
    <source>
        <strain evidence="3 4">R4</strain>
    </source>
</reference>
<keyword evidence="4" id="KW-1185">Reference proteome</keyword>
<dbReference type="RefSeq" id="WP_284824258.1">
    <property type="nucleotide sequence ID" value="NZ_CP126969.1"/>
</dbReference>
<dbReference type="Pfam" id="PF13462">
    <property type="entry name" value="Thioredoxin_4"/>
    <property type="match status" value="1"/>
</dbReference>
<proteinExistence type="predicted"/>
<dbReference type="InterPro" id="IPR036249">
    <property type="entry name" value="Thioredoxin-like_sf"/>
</dbReference>
<feature type="domain" description="Thioredoxin-like fold" evidence="2">
    <location>
        <begin position="83"/>
        <end position="230"/>
    </location>
</feature>
<keyword evidence="1" id="KW-0812">Transmembrane</keyword>
<accession>A0ABY8VCU6</accession>
<dbReference type="Gene3D" id="3.40.30.10">
    <property type="entry name" value="Glutaredoxin"/>
    <property type="match status" value="1"/>
</dbReference>
<dbReference type="Proteomes" id="UP001225598">
    <property type="component" value="Chromosome"/>
</dbReference>
<dbReference type="InterPro" id="IPR012336">
    <property type="entry name" value="Thioredoxin-like_fold"/>
</dbReference>
<name>A0ABY8VCU6_9CORY</name>
<dbReference type="SUPFAM" id="SSF52833">
    <property type="entry name" value="Thioredoxin-like"/>
    <property type="match status" value="1"/>
</dbReference>